<feature type="transmembrane region" description="Helical" evidence="2">
    <location>
        <begin position="6"/>
        <end position="26"/>
    </location>
</feature>
<reference evidence="3 4" key="1">
    <citation type="submission" date="2017-09" db="EMBL/GenBank/DDBJ databases">
        <title>Depth-based differentiation of microbial function through sediment-hosted aquifers and enrichment of novel symbionts in the deep terrestrial subsurface.</title>
        <authorList>
            <person name="Probst A.J."/>
            <person name="Ladd B."/>
            <person name="Jarett J.K."/>
            <person name="Geller-Mcgrath D.E."/>
            <person name="Sieber C.M."/>
            <person name="Emerson J.B."/>
            <person name="Anantharaman K."/>
            <person name="Thomas B.C."/>
            <person name="Malmstrom R."/>
            <person name="Stieglmeier M."/>
            <person name="Klingl A."/>
            <person name="Woyke T."/>
            <person name="Ryan C.M."/>
            <person name="Banfield J.F."/>
        </authorList>
    </citation>
    <scope>NUCLEOTIDE SEQUENCE [LARGE SCALE GENOMIC DNA]</scope>
    <source>
        <strain evidence="3">CG23_combo_of_CG06-09_8_20_14_all_34_8</strain>
    </source>
</reference>
<evidence type="ECO:0000256" key="1">
    <source>
        <dbReference type="SAM" id="MobiDB-lite"/>
    </source>
</evidence>
<name>A0A2H0B5Y3_9BACT</name>
<organism evidence="3 4">
    <name type="scientific">Candidatus Beckwithbacteria bacterium CG23_combo_of_CG06-09_8_20_14_all_34_8</name>
    <dbReference type="NCBI Taxonomy" id="1974497"/>
    <lineage>
        <taxon>Bacteria</taxon>
        <taxon>Candidatus Beckwithiibacteriota</taxon>
    </lineage>
</organism>
<evidence type="ECO:0000313" key="3">
    <source>
        <dbReference type="EMBL" id="PIP53031.1"/>
    </source>
</evidence>
<keyword evidence="2" id="KW-1133">Transmembrane helix</keyword>
<accession>A0A2H0B5Y3</accession>
<feature type="compositionally biased region" description="Polar residues" evidence="1">
    <location>
        <begin position="35"/>
        <end position="50"/>
    </location>
</feature>
<evidence type="ECO:0008006" key="5">
    <source>
        <dbReference type="Google" id="ProtNLM"/>
    </source>
</evidence>
<feature type="region of interest" description="Disordered" evidence="1">
    <location>
        <begin position="35"/>
        <end position="57"/>
    </location>
</feature>
<proteinExistence type="predicted"/>
<comment type="caution">
    <text evidence="3">The sequence shown here is derived from an EMBL/GenBank/DDBJ whole genome shotgun (WGS) entry which is preliminary data.</text>
</comment>
<gene>
    <name evidence="3" type="ORF">COX08_03210</name>
</gene>
<keyword evidence="2" id="KW-0812">Transmembrane</keyword>
<keyword evidence="2" id="KW-0472">Membrane</keyword>
<dbReference type="Gene3D" id="2.60.40.10">
    <property type="entry name" value="Immunoglobulins"/>
    <property type="match status" value="1"/>
</dbReference>
<evidence type="ECO:0000256" key="2">
    <source>
        <dbReference type="SAM" id="Phobius"/>
    </source>
</evidence>
<evidence type="ECO:0000313" key="4">
    <source>
        <dbReference type="Proteomes" id="UP000229459"/>
    </source>
</evidence>
<protein>
    <recommendedName>
        <fullName evidence="5">Bacterial Ig domain-containing protein</fullName>
    </recommendedName>
</protein>
<dbReference type="EMBL" id="PCSR01000079">
    <property type="protein sequence ID" value="PIP53031.1"/>
    <property type="molecule type" value="Genomic_DNA"/>
</dbReference>
<dbReference type="InterPro" id="IPR013783">
    <property type="entry name" value="Ig-like_fold"/>
</dbReference>
<dbReference type="AlphaFoldDB" id="A0A2H0B5Y3"/>
<sequence>MRKEIFFAVIFGLIVGLVVTYGIYTANQALSQKQKSNPNLTNSLTPSPLNDTEPELTLSVSSPQDGIVVSDPEVKVEGTTLPNAMVAIITDDNDLIVQADENGVFQQSMELIKGANTIKITVTDFNTTSLTKVIELVYSTEVDAIPSQ</sequence>
<dbReference type="Proteomes" id="UP000229459">
    <property type="component" value="Unassembled WGS sequence"/>
</dbReference>